<gene>
    <name evidence="2" type="ORF">C4D60_Mb02t19240</name>
</gene>
<feature type="compositionally biased region" description="Low complexity" evidence="1">
    <location>
        <begin position="1"/>
        <end position="29"/>
    </location>
</feature>
<evidence type="ECO:0000313" key="2">
    <source>
        <dbReference type="EMBL" id="THU45556.1"/>
    </source>
</evidence>
<keyword evidence="3" id="KW-1185">Reference proteome</keyword>
<feature type="region of interest" description="Disordered" evidence="1">
    <location>
        <begin position="1"/>
        <end position="69"/>
    </location>
</feature>
<name>A0A4V4H2T0_MUSBA</name>
<evidence type="ECO:0000256" key="1">
    <source>
        <dbReference type="SAM" id="MobiDB-lite"/>
    </source>
</evidence>
<reference evidence="2 3" key="1">
    <citation type="journal article" date="2019" name="Nat. Plants">
        <title>Genome sequencing of Musa balbisiana reveals subgenome evolution and function divergence in polyploid bananas.</title>
        <authorList>
            <person name="Yao X."/>
        </authorList>
    </citation>
    <scope>NUCLEOTIDE SEQUENCE [LARGE SCALE GENOMIC DNA]</scope>
    <source>
        <strain evidence="3">cv. DH-PKW</strain>
        <tissue evidence="2">Leaves</tissue>
    </source>
</reference>
<dbReference type="EMBL" id="PYDT01000011">
    <property type="protein sequence ID" value="THU45556.1"/>
    <property type="molecule type" value="Genomic_DNA"/>
</dbReference>
<dbReference type="Proteomes" id="UP000317650">
    <property type="component" value="Chromosome 2"/>
</dbReference>
<organism evidence="2 3">
    <name type="scientific">Musa balbisiana</name>
    <name type="common">Banana</name>
    <dbReference type="NCBI Taxonomy" id="52838"/>
    <lineage>
        <taxon>Eukaryota</taxon>
        <taxon>Viridiplantae</taxon>
        <taxon>Streptophyta</taxon>
        <taxon>Embryophyta</taxon>
        <taxon>Tracheophyta</taxon>
        <taxon>Spermatophyta</taxon>
        <taxon>Magnoliopsida</taxon>
        <taxon>Liliopsida</taxon>
        <taxon>Zingiberales</taxon>
        <taxon>Musaceae</taxon>
        <taxon>Musa</taxon>
    </lineage>
</organism>
<evidence type="ECO:0000313" key="3">
    <source>
        <dbReference type="Proteomes" id="UP000317650"/>
    </source>
</evidence>
<comment type="caution">
    <text evidence="2">The sequence shown here is derived from an EMBL/GenBank/DDBJ whole genome shotgun (WGS) entry which is preliminary data.</text>
</comment>
<feature type="region of interest" description="Disordered" evidence="1">
    <location>
        <begin position="118"/>
        <end position="144"/>
    </location>
</feature>
<sequence length="144" mass="15186">MSAAFGNDDGDDAAVAVGTDPSAATSSASPPSPLGFLSASPPGGSIPASSDGYGFSSAKTEILHPDPDQMQREEGFILREWRWRGTFLLDPIIRRFGIALPLPLVGFEWPPGAMVRPPKAHADDGHGGGGRRHRLGSINRRSDP</sequence>
<accession>A0A4V4H2T0</accession>
<proteinExistence type="predicted"/>
<protein>
    <submittedName>
        <fullName evidence="2">Uncharacterized protein</fullName>
    </submittedName>
</protein>
<dbReference type="AlphaFoldDB" id="A0A4V4H2T0"/>
<feature type="compositionally biased region" description="Low complexity" evidence="1">
    <location>
        <begin position="38"/>
        <end position="50"/>
    </location>
</feature>